<evidence type="ECO:0000313" key="2">
    <source>
        <dbReference type="EMBL" id="QJA71572.1"/>
    </source>
</evidence>
<evidence type="ECO:0000313" key="1">
    <source>
        <dbReference type="EMBL" id="QJA59596.1"/>
    </source>
</evidence>
<proteinExistence type="predicted"/>
<reference evidence="2" key="1">
    <citation type="submission" date="2020-03" db="EMBL/GenBank/DDBJ databases">
        <title>The deep terrestrial virosphere.</title>
        <authorList>
            <person name="Holmfeldt K."/>
            <person name="Nilsson E."/>
            <person name="Simone D."/>
            <person name="Lopez-Fernandez M."/>
            <person name="Wu X."/>
            <person name="de Brujin I."/>
            <person name="Lundin D."/>
            <person name="Andersson A."/>
            <person name="Bertilsson S."/>
            <person name="Dopson M."/>
        </authorList>
    </citation>
    <scope>NUCLEOTIDE SEQUENCE</scope>
    <source>
        <strain evidence="2">MM415A03136</strain>
        <strain evidence="1">MM415B01264</strain>
    </source>
</reference>
<organism evidence="2">
    <name type="scientific">viral metagenome</name>
    <dbReference type="NCBI Taxonomy" id="1070528"/>
    <lineage>
        <taxon>unclassified sequences</taxon>
        <taxon>metagenomes</taxon>
        <taxon>organismal metagenomes</taxon>
    </lineage>
</organism>
<dbReference type="AlphaFoldDB" id="A0A6M3JR95"/>
<sequence>MAKRLSLEERVARHRRRALRGYLWTAARMLWDADGMRGLPRELRGDYTTDPALAMLVAQIAADPTVRRCDVPRKAVAAYSRGDCAASR</sequence>
<dbReference type="EMBL" id="MT141376">
    <property type="protein sequence ID" value="QJA59596.1"/>
    <property type="molecule type" value="Genomic_DNA"/>
</dbReference>
<dbReference type="EMBL" id="MT141883">
    <property type="protein sequence ID" value="QJA71572.1"/>
    <property type="molecule type" value="Genomic_DNA"/>
</dbReference>
<gene>
    <name evidence="2" type="ORF">MM415A03136_0001</name>
    <name evidence="1" type="ORF">MM415B01264_0016</name>
</gene>
<name>A0A6M3JR95_9ZZZZ</name>
<accession>A0A6M3JR95</accession>
<protein>
    <submittedName>
        <fullName evidence="2">Uncharacterized protein</fullName>
    </submittedName>
</protein>